<feature type="active site" evidence="3">
    <location>
        <position position="187"/>
    </location>
</feature>
<keyword evidence="2" id="KW-0378">Hydrolase</keyword>
<dbReference type="PANTHER" id="PTHR48081:SF8">
    <property type="entry name" value="ALPHA_BETA HYDROLASE FOLD-3 DOMAIN-CONTAINING PROTEIN-RELATED"/>
    <property type="match status" value="1"/>
</dbReference>
<dbReference type="GO" id="GO:0052689">
    <property type="term" value="F:carboxylic ester hydrolase activity"/>
    <property type="evidence" value="ECO:0007669"/>
    <property type="project" value="InterPro"/>
</dbReference>
<evidence type="ECO:0000256" key="3">
    <source>
        <dbReference type="PIRSR" id="PIRSR037251-1"/>
    </source>
</evidence>
<organism evidence="6 7">
    <name type="scientific">Strongyloides venezuelensis</name>
    <name type="common">Threadworm</name>
    <dbReference type="NCBI Taxonomy" id="75913"/>
    <lineage>
        <taxon>Eukaryota</taxon>
        <taxon>Metazoa</taxon>
        <taxon>Ecdysozoa</taxon>
        <taxon>Nematoda</taxon>
        <taxon>Chromadorea</taxon>
        <taxon>Rhabditida</taxon>
        <taxon>Tylenchina</taxon>
        <taxon>Panagrolaimomorpha</taxon>
        <taxon>Strongyloidoidea</taxon>
        <taxon>Strongyloididae</taxon>
        <taxon>Strongyloides</taxon>
    </lineage>
</organism>
<reference evidence="7" key="2">
    <citation type="submission" date="2015-08" db="UniProtKB">
        <authorList>
            <consortium name="WormBaseParasite"/>
        </authorList>
    </citation>
    <scope>IDENTIFICATION</scope>
</reference>
<dbReference type="Gene3D" id="3.40.50.1820">
    <property type="entry name" value="alpha/beta hydrolase"/>
    <property type="match status" value="1"/>
</dbReference>
<keyword evidence="4" id="KW-0812">Transmembrane</keyword>
<accession>A0A0K0FM21</accession>
<name>A0A0K0FM21_STRVS</name>
<dbReference type="Proteomes" id="UP000035680">
    <property type="component" value="Unassembled WGS sequence"/>
</dbReference>
<dbReference type="SUPFAM" id="SSF53474">
    <property type="entry name" value="alpha/beta-Hydrolases"/>
    <property type="match status" value="1"/>
</dbReference>
<dbReference type="PIRSF" id="PIRSF037251">
    <property type="entry name" value="Arylacetamide_deacetylase"/>
    <property type="match status" value="1"/>
</dbReference>
<evidence type="ECO:0000256" key="2">
    <source>
        <dbReference type="ARBA" id="ARBA00022801"/>
    </source>
</evidence>
<dbReference type="GO" id="GO:0016020">
    <property type="term" value="C:membrane"/>
    <property type="evidence" value="ECO:0007669"/>
    <property type="project" value="InterPro"/>
</dbReference>
<evidence type="ECO:0000259" key="5">
    <source>
        <dbReference type="Pfam" id="PF07859"/>
    </source>
</evidence>
<dbReference type="Pfam" id="PF07859">
    <property type="entry name" value="Abhydrolase_3"/>
    <property type="match status" value="2"/>
</dbReference>
<dbReference type="WBParaSite" id="SVE_1004800.1">
    <property type="protein sequence ID" value="SVE_1004800.1"/>
    <property type="gene ID" value="SVE_1004800"/>
</dbReference>
<evidence type="ECO:0000313" key="7">
    <source>
        <dbReference type="WBParaSite" id="SVE_1004800.1"/>
    </source>
</evidence>
<feature type="domain" description="Alpha/beta hydrolase fold-3" evidence="5">
    <location>
        <begin position="316"/>
        <end position="378"/>
    </location>
</feature>
<sequence>MILELLFIFCLILFLLKWYLPYNLPSNLADRDLIIKIELFIRIFCNYMIIILEPFFGVQINYKIFRFWTFIGRKLSSKKSKHVSIENITIANVLCRIYIPKELHNKAIIYIHGGGFMTLHPENYDIPCNQISRRTQSIIVSIDYSLSPETKFPEALNECENVINEFCSTYYKRYGIDKNFISVMGDSAGGNLTTTACLRLARQGKSTLINKSILIYPVTSSLDYLLPSYQYYYERCNNSGLLNPHIKANILKFYLPIKLSKSDTKKILLNGHVPHCLRNLEFTSHGILPFSWREEIKCPIKSMEPDEKLSAKLKPYLCNPDFTPIMATYEDLSKLPKTIILTCGCDVLRDEGYLYYKKLEKANADVEWKHYEDGIHGALNIINSTVYKKIINDIVEYLK</sequence>
<keyword evidence="6" id="KW-1185">Reference proteome</keyword>
<dbReference type="PANTHER" id="PTHR48081">
    <property type="entry name" value="AB HYDROLASE SUPERFAMILY PROTEIN C4A8.06C"/>
    <property type="match status" value="1"/>
</dbReference>
<dbReference type="InterPro" id="IPR013094">
    <property type="entry name" value="AB_hydrolase_3"/>
</dbReference>
<feature type="transmembrane region" description="Helical" evidence="4">
    <location>
        <begin position="33"/>
        <end position="56"/>
    </location>
</feature>
<keyword evidence="4" id="KW-0472">Membrane</keyword>
<reference evidence="6" key="1">
    <citation type="submission" date="2014-07" db="EMBL/GenBank/DDBJ databases">
        <authorList>
            <person name="Martin A.A"/>
            <person name="De Silva N."/>
        </authorList>
    </citation>
    <scope>NUCLEOTIDE SEQUENCE</scope>
</reference>
<feature type="active site" evidence="3">
    <location>
        <position position="376"/>
    </location>
</feature>
<keyword evidence="4" id="KW-1133">Transmembrane helix</keyword>
<dbReference type="InterPro" id="IPR029058">
    <property type="entry name" value="AB_hydrolase_fold"/>
</dbReference>
<evidence type="ECO:0000256" key="4">
    <source>
        <dbReference type="SAM" id="Phobius"/>
    </source>
</evidence>
<dbReference type="InterPro" id="IPR050300">
    <property type="entry name" value="GDXG_lipolytic_enzyme"/>
</dbReference>
<feature type="transmembrane region" description="Helical" evidence="4">
    <location>
        <begin position="5"/>
        <end position="21"/>
    </location>
</feature>
<evidence type="ECO:0000256" key="1">
    <source>
        <dbReference type="ARBA" id="ARBA00010515"/>
    </source>
</evidence>
<dbReference type="STRING" id="75913.A0A0K0FM21"/>
<dbReference type="ESTHER" id="9bila-a0a0k0fm21">
    <property type="family name" value="Arylacetamide_deacetylase"/>
</dbReference>
<proteinExistence type="inferred from homology"/>
<evidence type="ECO:0000313" key="6">
    <source>
        <dbReference type="Proteomes" id="UP000035680"/>
    </source>
</evidence>
<comment type="similarity">
    <text evidence="1">Belongs to the 'GDXG' lipolytic enzyme family.</text>
</comment>
<feature type="active site" evidence="3">
    <location>
        <position position="346"/>
    </location>
</feature>
<protein>
    <submittedName>
        <fullName evidence="7">Abhydrolase_3 domain-containing protein</fullName>
    </submittedName>
</protein>
<feature type="domain" description="Alpha/beta hydrolase fold-3" evidence="5">
    <location>
        <begin position="108"/>
        <end position="256"/>
    </location>
</feature>
<dbReference type="InterPro" id="IPR017157">
    <property type="entry name" value="Arylacetamide_deacetylase"/>
</dbReference>
<dbReference type="AlphaFoldDB" id="A0A0K0FM21"/>